<dbReference type="GO" id="GO:0046872">
    <property type="term" value="F:metal ion binding"/>
    <property type="evidence" value="ECO:0007669"/>
    <property type="project" value="InterPro"/>
</dbReference>
<dbReference type="EMBL" id="FPBV01000001">
    <property type="protein sequence ID" value="SFU38267.1"/>
    <property type="molecule type" value="Genomic_DNA"/>
</dbReference>
<dbReference type="Proteomes" id="UP000183508">
    <property type="component" value="Unassembled WGS sequence"/>
</dbReference>
<dbReference type="eggNOG" id="COG0612">
    <property type="taxonomic scope" value="Bacteria"/>
</dbReference>
<feature type="domain" description="Peptidase M16 C-terminal" evidence="2">
    <location>
        <begin position="186"/>
        <end position="369"/>
    </location>
</feature>
<protein>
    <submittedName>
        <fullName evidence="3">Predicted Zn-dependent peptidase</fullName>
    </submittedName>
</protein>
<dbReference type="InterPro" id="IPR007863">
    <property type="entry name" value="Peptidase_M16_C"/>
</dbReference>
<evidence type="ECO:0000313" key="4">
    <source>
        <dbReference type="Proteomes" id="UP000183508"/>
    </source>
</evidence>
<dbReference type="STRING" id="392015.SAMN05421543_101388"/>
<feature type="region of interest" description="Disordered" evidence="1">
    <location>
        <begin position="231"/>
        <end position="261"/>
    </location>
</feature>
<dbReference type="Gene3D" id="3.30.830.10">
    <property type="entry name" value="Metalloenzyme, LuxS/M16 peptidase-like"/>
    <property type="match status" value="2"/>
</dbReference>
<evidence type="ECO:0000259" key="2">
    <source>
        <dbReference type="Pfam" id="PF05193"/>
    </source>
</evidence>
<evidence type="ECO:0000313" key="3">
    <source>
        <dbReference type="EMBL" id="SFU38267.1"/>
    </source>
</evidence>
<dbReference type="NCBIfam" id="NF047422">
    <property type="entry name" value="YfmF_fam"/>
    <property type="match status" value="1"/>
</dbReference>
<gene>
    <name evidence="3" type="ORF">SAMN05421543_101388</name>
</gene>
<dbReference type="SUPFAM" id="SSF63411">
    <property type="entry name" value="LuxS/MPP-like metallohydrolase"/>
    <property type="match status" value="2"/>
</dbReference>
<dbReference type="InterPro" id="IPR011249">
    <property type="entry name" value="Metalloenz_LuxS/M16"/>
</dbReference>
<sequence>MSELTTFHTVDEGRFHIHTLQTDQFRTRHLVAKLAVPLHRERITETAMLPYLWLEGTRSHPTALAITRCADDLFGAMLRSGIGKRGNRHVAEVYLSVPDEGRLRGADGIFEQGLGLLLEVVTDPLLEGGGFSNGNVERERGLHRKRIESVLDDKIAWAMERALAESLAGLPEGLPRLGFAEDLEAVTPEGLYAAHQALLQEAEVHVYAIGAFDDSPALASRVLTALREAFPDPRHGTPSPGVPAVAPVPARSGEPHRVTDDQPVQQGKLNLVYRTGVAYASDDYPALLVANGVLGGFPHSKLFRNVREKASLAYYASSRVDALSGLVIIQTGIDPANRDRAEAIILEQVDALRRGDVADEELAFTKRGLANQYRQSLDVPAAMADIHFGGVLAGHTRTVDELLDAIADVTRDQVVAAANRLQLDTVYFLRGEGGAEHA</sequence>
<dbReference type="InterPro" id="IPR050361">
    <property type="entry name" value="MPP/UQCRC_Complex"/>
</dbReference>
<dbReference type="Pfam" id="PF05193">
    <property type="entry name" value="Peptidase_M16_C"/>
    <property type="match status" value="1"/>
</dbReference>
<keyword evidence="4" id="KW-1185">Reference proteome</keyword>
<reference evidence="4" key="1">
    <citation type="submission" date="2016-10" db="EMBL/GenBank/DDBJ databases">
        <authorList>
            <person name="Varghese N."/>
        </authorList>
    </citation>
    <scope>NUCLEOTIDE SEQUENCE [LARGE SCALE GENOMIC DNA]</scope>
    <source>
        <strain evidence="4">DSM 17980</strain>
    </source>
</reference>
<dbReference type="PANTHER" id="PTHR11851">
    <property type="entry name" value="METALLOPROTEASE"/>
    <property type="match status" value="1"/>
</dbReference>
<dbReference type="PANTHER" id="PTHR11851:SF186">
    <property type="entry name" value="INACTIVE METALLOPROTEASE YMFF-RELATED"/>
    <property type="match status" value="1"/>
</dbReference>
<dbReference type="AlphaFoldDB" id="A0A1I7FPX7"/>
<name>A0A1I7FPX7_9BACL</name>
<proteinExistence type="predicted"/>
<accession>A0A1I7FPX7</accession>
<organism evidence="3 4">
    <name type="scientific">Alicyclobacillus macrosporangiidus</name>
    <dbReference type="NCBI Taxonomy" id="392015"/>
    <lineage>
        <taxon>Bacteria</taxon>
        <taxon>Bacillati</taxon>
        <taxon>Bacillota</taxon>
        <taxon>Bacilli</taxon>
        <taxon>Bacillales</taxon>
        <taxon>Alicyclobacillaceae</taxon>
        <taxon>Alicyclobacillus</taxon>
    </lineage>
</organism>
<evidence type="ECO:0000256" key="1">
    <source>
        <dbReference type="SAM" id="MobiDB-lite"/>
    </source>
</evidence>